<proteinExistence type="predicted"/>
<accession>A0A927YN95</accession>
<dbReference type="AlphaFoldDB" id="A0A927YN95"/>
<evidence type="ECO:0000313" key="2">
    <source>
        <dbReference type="Proteomes" id="UP000766246"/>
    </source>
</evidence>
<evidence type="ECO:0000313" key="1">
    <source>
        <dbReference type="EMBL" id="MBE5920624.1"/>
    </source>
</evidence>
<reference evidence="1" key="1">
    <citation type="submission" date="2019-04" db="EMBL/GenBank/DDBJ databases">
        <title>Evolution of Biomass-Degrading Anaerobic Consortia Revealed by Metagenomics.</title>
        <authorList>
            <person name="Peng X."/>
        </authorList>
    </citation>
    <scope>NUCLEOTIDE SEQUENCE</scope>
    <source>
        <strain evidence="1">SIG311</strain>
    </source>
</reference>
<comment type="caution">
    <text evidence="1">The sequence shown here is derived from an EMBL/GenBank/DDBJ whole genome shotgun (WGS) entry which is preliminary data.</text>
</comment>
<protein>
    <submittedName>
        <fullName evidence="1">Uncharacterized protein</fullName>
    </submittedName>
</protein>
<dbReference type="Proteomes" id="UP000766246">
    <property type="component" value="Unassembled WGS sequence"/>
</dbReference>
<name>A0A927YN95_9FIRM</name>
<sequence>MEKWKVYDNNIFFDGYFEVSISFSEDWLTVYLFDDEKKIEINFYLVHGFRLLDEGIVQNGVYLNDDQLMTLKKNHFCNVLYELTNGEFGEFIFDTAGGFLLEKEIFHYVVITPNYNIDIVSRGIPKVTFL</sequence>
<organism evidence="1 2">
    <name type="scientific">Pseudobutyrivibrio ruminis</name>
    <dbReference type="NCBI Taxonomy" id="46206"/>
    <lineage>
        <taxon>Bacteria</taxon>
        <taxon>Bacillati</taxon>
        <taxon>Bacillota</taxon>
        <taxon>Clostridia</taxon>
        <taxon>Lachnospirales</taxon>
        <taxon>Lachnospiraceae</taxon>
        <taxon>Pseudobutyrivibrio</taxon>
    </lineage>
</organism>
<dbReference type="EMBL" id="SVER01000041">
    <property type="protein sequence ID" value="MBE5920624.1"/>
    <property type="molecule type" value="Genomic_DNA"/>
</dbReference>
<gene>
    <name evidence="1" type="ORF">E7272_12395</name>
</gene>